<proteinExistence type="predicted"/>
<sequence>DLDLEPLIEATFAQIDAIYNNWNPESEISQLNRLPAHTPVAISAELFTFLERLDTLVELTEGRFDPTVGALKRLWKESLERGELPTLQEQRCLQKAVGWEKVHFENALFSKDDVLTELDFGAVAKGFAVDLLHEKLCLLGIENFYVEWGGEIRVRGKNPSGRPWRVAIVGARPICLREQALATSGSYLQFWWVGSKRYTHVIDPIDKMPLIEAPIQSASVIASSCMEADAIATA</sequence>
<evidence type="ECO:0000256" key="2">
    <source>
        <dbReference type="ARBA" id="ARBA00011955"/>
    </source>
</evidence>
<comment type="cofactor">
    <cofactor evidence="1">
        <name>Mg(2+)</name>
        <dbReference type="ChEBI" id="CHEBI:18420"/>
    </cofactor>
</comment>
<dbReference type="AlphaFoldDB" id="X0Y0H9"/>
<feature type="non-terminal residue" evidence="11">
    <location>
        <position position="234"/>
    </location>
</feature>
<keyword evidence="6" id="KW-0479">Metal-binding</keyword>
<accession>X0Y0H9</accession>
<keyword evidence="8" id="KW-0460">Magnesium</keyword>
<evidence type="ECO:0000256" key="9">
    <source>
        <dbReference type="ARBA" id="ARBA00031306"/>
    </source>
</evidence>
<evidence type="ECO:0000313" key="11">
    <source>
        <dbReference type="EMBL" id="GAG49294.1"/>
    </source>
</evidence>
<dbReference type="EMBL" id="BARS01051851">
    <property type="protein sequence ID" value="GAG49294.1"/>
    <property type="molecule type" value="Genomic_DNA"/>
</dbReference>
<dbReference type="GO" id="GO:0016740">
    <property type="term" value="F:transferase activity"/>
    <property type="evidence" value="ECO:0007669"/>
    <property type="project" value="UniProtKB-KW"/>
</dbReference>
<dbReference type="InterPro" id="IPR024932">
    <property type="entry name" value="ApbE"/>
</dbReference>
<name>X0Y0H9_9ZZZZ</name>
<evidence type="ECO:0000256" key="10">
    <source>
        <dbReference type="ARBA" id="ARBA00048540"/>
    </source>
</evidence>
<evidence type="ECO:0000256" key="4">
    <source>
        <dbReference type="ARBA" id="ARBA00022630"/>
    </source>
</evidence>
<dbReference type="Gene3D" id="3.10.520.10">
    <property type="entry name" value="ApbE-like domains"/>
    <property type="match status" value="1"/>
</dbReference>
<comment type="caution">
    <text evidence="11">The sequence shown here is derived from an EMBL/GenBank/DDBJ whole genome shotgun (WGS) entry which is preliminary data.</text>
</comment>
<dbReference type="PANTHER" id="PTHR30040">
    <property type="entry name" value="THIAMINE BIOSYNTHESIS LIPOPROTEIN APBE"/>
    <property type="match status" value="1"/>
</dbReference>
<keyword evidence="5" id="KW-0808">Transferase</keyword>
<dbReference type="EC" id="2.7.1.180" evidence="2"/>
<dbReference type="SUPFAM" id="SSF143631">
    <property type="entry name" value="ApbE-like"/>
    <property type="match status" value="1"/>
</dbReference>
<reference evidence="11" key="1">
    <citation type="journal article" date="2014" name="Front. Microbiol.">
        <title>High frequency of phylogenetically diverse reductive dehalogenase-homologous genes in deep subseafloor sedimentary metagenomes.</title>
        <authorList>
            <person name="Kawai M."/>
            <person name="Futagami T."/>
            <person name="Toyoda A."/>
            <person name="Takaki Y."/>
            <person name="Nishi S."/>
            <person name="Hori S."/>
            <person name="Arai W."/>
            <person name="Tsubouchi T."/>
            <person name="Morono Y."/>
            <person name="Uchiyama I."/>
            <person name="Ito T."/>
            <person name="Fujiyama A."/>
            <person name="Inagaki F."/>
            <person name="Takami H."/>
        </authorList>
    </citation>
    <scope>NUCLEOTIDE SEQUENCE</scope>
    <source>
        <strain evidence="11">Expedition CK06-06</strain>
    </source>
</reference>
<gene>
    <name evidence="11" type="ORF">S01H1_77171</name>
</gene>
<dbReference type="PANTHER" id="PTHR30040:SF2">
    <property type="entry name" value="FAD:PROTEIN FMN TRANSFERASE"/>
    <property type="match status" value="1"/>
</dbReference>
<evidence type="ECO:0000256" key="5">
    <source>
        <dbReference type="ARBA" id="ARBA00022679"/>
    </source>
</evidence>
<dbReference type="Pfam" id="PF02424">
    <property type="entry name" value="ApbE"/>
    <property type="match status" value="1"/>
</dbReference>
<evidence type="ECO:0000256" key="6">
    <source>
        <dbReference type="ARBA" id="ARBA00022723"/>
    </source>
</evidence>
<dbReference type="InterPro" id="IPR003374">
    <property type="entry name" value="ApbE-like_sf"/>
</dbReference>
<organism evidence="11">
    <name type="scientific">marine sediment metagenome</name>
    <dbReference type="NCBI Taxonomy" id="412755"/>
    <lineage>
        <taxon>unclassified sequences</taxon>
        <taxon>metagenomes</taxon>
        <taxon>ecological metagenomes</taxon>
    </lineage>
</organism>
<evidence type="ECO:0000256" key="7">
    <source>
        <dbReference type="ARBA" id="ARBA00022827"/>
    </source>
</evidence>
<protein>
    <recommendedName>
        <fullName evidence="3">FAD:protein FMN transferase</fullName>
        <ecNumber evidence="2">2.7.1.180</ecNumber>
    </recommendedName>
    <alternativeName>
        <fullName evidence="9">Flavin transferase</fullName>
    </alternativeName>
</protein>
<keyword evidence="4" id="KW-0285">Flavoprotein</keyword>
<dbReference type="GO" id="GO:0046872">
    <property type="term" value="F:metal ion binding"/>
    <property type="evidence" value="ECO:0007669"/>
    <property type="project" value="UniProtKB-KW"/>
</dbReference>
<comment type="catalytic activity">
    <reaction evidence="10">
        <text>L-threonyl-[protein] + FAD = FMN-L-threonyl-[protein] + AMP + H(+)</text>
        <dbReference type="Rhea" id="RHEA:36847"/>
        <dbReference type="Rhea" id="RHEA-COMP:11060"/>
        <dbReference type="Rhea" id="RHEA-COMP:11061"/>
        <dbReference type="ChEBI" id="CHEBI:15378"/>
        <dbReference type="ChEBI" id="CHEBI:30013"/>
        <dbReference type="ChEBI" id="CHEBI:57692"/>
        <dbReference type="ChEBI" id="CHEBI:74257"/>
        <dbReference type="ChEBI" id="CHEBI:456215"/>
        <dbReference type="EC" id="2.7.1.180"/>
    </reaction>
</comment>
<evidence type="ECO:0000256" key="8">
    <source>
        <dbReference type="ARBA" id="ARBA00022842"/>
    </source>
</evidence>
<keyword evidence="7" id="KW-0274">FAD</keyword>
<evidence type="ECO:0000256" key="1">
    <source>
        <dbReference type="ARBA" id="ARBA00001946"/>
    </source>
</evidence>
<feature type="non-terminal residue" evidence="11">
    <location>
        <position position="1"/>
    </location>
</feature>
<evidence type="ECO:0000256" key="3">
    <source>
        <dbReference type="ARBA" id="ARBA00016337"/>
    </source>
</evidence>